<dbReference type="InterPro" id="IPR036005">
    <property type="entry name" value="Creatinase/aminopeptidase-like"/>
</dbReference>
<keyword evidence="3" id="KW-1185">Reference proteome</keyword>
<dbReference type="WBParaSite" id="TREG1_96650.1">
    <property type="protein sequence ID" value="TREG1_96650.1"/>
    <property type="gene ID" value="TREG1_96650"/>
</dbReference>
<dbReference type="InterPro" id="IPR047113">
    <property type="entry name" value="PA2G4/ARX1"/>
</dbReference>
<dbReference type="PANTHER" id="PTHR10804">
    <property type="entry name" value="PROTEASE FAMILY M24 METHIONYL AMINOPEPTIDASE, AMINOPEPTIDASE P"/>
    <property type="match status" value="1"/>
</dbReference>
<evidence type="ECO:0000259" key="2">
    <source>
        <dbReference type="Pfam" id="PF00557"/>
    </source>
</evidence>
<sequence length="381" mass="42647">MSDQESDIEQDVLDDTIVNKYKMAAEVTNAVLLELVDRCVDGASILELCELGDKRINEKVSQFFKKEKEMKKGIAFPTSISLNNIMCHYSPIDGEENDPVEIKNGDLVKINVGAHVDGYAAIVGHTMVVGASQNNKVTGKKADVIVAAHTAAEAILRTLRPNIENTRASEVVGKATLDFNCHPVEGMQCHQMKRLIYDAEKSIVFSPTEEQKKTIEKCTFDTNDVWNVDIIVSTGDGKPREHKARTTLYKKNETLYQLKMKASRQIYSEIANKCLAYPFNIRALEDVKKARLGITECIKHGVIQPLSVYCEKDEEFVAQFRFTVLLMPNGPMKVTGLPFDSSLYKSELKVKDQDIKELLAQPVKIQSKKKKKSETGDKITA</sequence>
<dbReference type="CDD" id="cd01089">
    <property type="entry name" value="PA2G4-like"/>
    <property type="match status" value="1"/>
</dbReference>
<evidence type="ECO:0000313" key="5">
    <source>
        <dbReference type="WBParaSite" id="TREG1_96640.2"/>
    </source>
</evidence>
<dbReference type="Proteomes" id="UP000050795">
    <property type="component" value="Unassembled WGS sequence"/>
</dbReference>
<evidence type="ECO:0000256" key="1">
    <source>
        <dbReference type="ARBA" id="ARBA00007319"/>
    </source>
</evidence>
<dbReference type="Gene3D" id="1.10.10.10">
    <property type="entry name" value="Winged helix-like DNA-binding domain superfamily/Winged helix DNA-binding domain"/>
    <property type="match status" value="1"/>
</dbReference>
<organism evidence="3 4">
    <name type="scientific">Trichobilharzia regenti</name>
    <name type="common">Nasal bird schistosome</name>
    <dbReference type="NCBI Taxonomy" id="157069"/>
    <lineage>
        <taxon>Eukaryota</taxon>
        <taxon>Metazoa</taxon>
        <taxon>Spiralia</taxon>
        <taxon>Lophotrochozoa</taxon>
        <taxon>Platyhelminthes</taxon>
        <taxon>Trematoda</taxon>
        <taxon>Digenea</taxon>
        <taxon>Strigeidida</taxon>
        <taxon>Schistosomatoidea</taxon>
        <taxon>Schistosomatidae</taxon>
        <taxon>Trichobilharzia</taxon>
    </lineage>
</organism>
<accession>A0AA85KGZ9</accession>
<proteinExistence type="inferred from homology"/>
<dbReference type="PANTHER" id="PTHR10804:SF11">
    <property type="entry name" value="PROLIFERATION-ASSOCIATED PROTEIN 2G4"/>
    <property type="match status" value="1"/>
</dbReference>
<reference evidence="4 5" key="2">
    <citation type="submission" date="2023-11" db="UniProtKB">
        <authorList>
            <consortium name="WormBaseParasite"/>
        </authorList>
    </citation>
    <scope>IDENTIFICATION</scope>
</reference>
<dbReference type="NCBIfam" id="TIGR00495">
    <property type="entry name" value="crvDNA_42K"/>
    <property type="match status" value="1"/>
</dbReference>
<name>A0AA85KGZ9_TRIRE</name>
<protein>
    <recommendedName>
        <fullName evidence="2">Peptidase M24 domain-containing protein</fullName>
    </recommendedName>
</protein>
<dbReference type="AlphaFoldDB" id="A0AA85KGZ9"/>
<dbReference type="Gene3D" id="3.90.230.10">
    <property type="entry name" value="Creatinase/methionine aminopeptidase superfamily"/>
    <property type="match status" value="1"/>
</dbReference>
<dbReference type="FunFam" id="1.10.10.10:FF:000029">
    <property type="entry name" value="Proliferation-associated 2G4, a"/>
    <property type="match status" value="1"/>
</dbReference>
<dbReference type="Pfam" id="PF00557">
    <property type="entry name" value="Peptidase_M24"/>
    <property type="match status" value="1"/>
</dbReference>
<dbReference type="InterPro" id="IPR036390">
    <property type="entry name" value="WH_DNA-bd_sf"/>
</dbReference>
<feature type="domain" description="Peptidase M24" evidence="2">
    <location>
        <begin position="20"/>
        <end position="165"/>
    </location>
</feature>
<dbReference type="WBParaSite" id="TREG1_96640.1">
    <property type="protein sequence ID" value="TREG1_96640.1"/>
    <property type="gene ID" value="TREG1_96640"/>
</dbReference>
<dbReference type="InterPro" id="IPR004545">
    <property type="entry name" value="PA2G4"/>
</dbReference>
<dbReference type="SUPFAM" id="SSF46785">
    <property type="entry name" value="Winged helix' DNA-binding domain"/>
    <property type="match status" value="1"/>
</dbReference>
<dbReference type="WBParaSite" id="TREG1_96640.2">
    <property type="protein sequence ID" value="TREG1_96640.2"/>
    <property type="gene ID" value="TREG1_96640"/>
</dbReference>
<evidence type="ECO:0000313" key="3">
    <source>
        <dbReference type="Proteomes" id="UP000050795"/>
    </source>
</evidence>
<dbReference type="InterPro" id="IPR000994">
    <property type="entry name" value="Pept_M24"/>
</dbReference>
<dbReference type="SUPFAM" id="SSF55920">
    <property type="entry name" value="Creatinase/aminopeptidase"/>
    <property type="match status" value="1"/>
</dbReference>
<evidence type="ECO:0000313" key="4">
    <source>
        <dbReference type="WBParaSite" id="TREG1_96640.1"/>
    </source>
</evidence>
<reference evidence="3" key="1">
    <citation type="submission" date="2022-06" db="EMBL/GenBank/DDBJ databases">
        <authorList>
            <person name="Berger JAMES D."/>
            <person name="Berger JAMES D."/>
        </authorList>
    </citation>
    <scope>NUCLEOTIDE SEQUENCE [LARGE SCALE GENOMIC DNA]</scope>
</reference>
<comment type="similarity">
    <text evidence="1">Belongs to the peptidase M24 family.</text>
</comment>
<dbReference type="InterPro" id="IPR036388">
    <property type="entry name" value="WH-like_DNA-bd_sf"/>
</dbReference>